<evidence type="ECO:0000313" key="1">
    <source>
        <dbReference type="EMBL" id="TYR30498.1"/>
    </source>
</evidence>
<dbReference type="EMBL" id="VSZS01000066">
    <property type="protein sequence ID" value="TYR30498.1"/>
    <property type="molecule type" value="Genomic_DNA"/>
</dbReference>
<reference evidence="1 2" key="1">
    <citation type="submission" date="2019-08" db="EMBL/GenBank/DDBJ databases">
        <authorList>
            <person name="Seo Y.L."/>
        </authorList>
    </citation>
    <scope>NUCLEOTIDE SEQUENCE [LARGE SCALE GENOMIC DNA]</scope>
    <source>
        <strain evidence="1 2">MaA-C15</strain>
    </source>
</reference>
<reference evidence="1 2" key="2">
    <citation type="submission" date="2019-09" db="EMBL/GenBank/DDBJ databases">
        <title>Mesorhizobium sp. MaA-C15 isolated from Microcystis aeruginosa.</title>
        <authorList>
            <person name="Jeong S.E."/>
            <person name="Jin H.M."/>
            <person name="Jeon C.O."/>
        </authorList>
    </citation>
    <scope>NUCLEOTIDE SEQUENCE [LARGE SCALE GENOMIC DNA]</scope>
    <source>
        <strain evidence="1 2">MaA-C15</strain>
    </source>
</reference>
<proteinExistence type="predicted"/>
<dbReference type="OrthoDB" id="8030628at2"/>
<name>A0A5D4GQ93_9HYPH</name>
<keyword evidence="2" id="KW-1185">Reference proteome</keyword>
<accession>A0A5D4GQ93</accession>
<sequence>MLLPSDDGAKRRLTERAELTVAAEFLMARGFARDEIAVQLSRFYYVDIDALNDVVDTIGRSAPTTWKYVS</sequence>
<organism evidence="1 2">
    <name type="scientific">Neoaquamicrobium microcysteis</name>
    <dbReference type="NCBI Taxonomy" id="2682781"/>
    <lineage>
        <taxon>Bacteria</taxon>
        <taxon>Pseudomonadati</taxon>
        <taxon>Pseudomonadota</taxon>
        <taxon>Alphaproteobacteria</taxon>
        <taxon>Hyphomicrobiales</taxon>
        <taxon>Phyllobacteriaceae</taxon>
        <taxon>Neoaquamicrobium</taxon>
    </lineage>
</organism>
<dbReference type="AlphaFoldDB" id="A0A5D4GQ93"/>
<comment type="caution">
    <text evidence="1">The sequence shown here is derived from an EMBL/GenBank/DDBJ whole genome shotgun (WGS) entry which is preliminary data.</text>
</comment>
<dbReference type="RefSeq" id="WP_148916036.1">
    <property type="nucleotide sequence ID" value="NZ_VSZS01000066.1"/>
</dbReference>
<protein>
    <submittedName>
        <fullName evidence="1">Uncharacterized protein</fullName>
    </submittedName>
</protein>
<evidence type="ECO:0000313" key="2">
    <source>
        <dbReference type="Proteomes" id="UP000323258"/>
    </source>
</evidence>
<gene>
    <name evidence="1" type="ORF">FY036_17420</name>
</gene>
<dbReference type="Proteomes" id="UP000323258">
    <property type="component" value="Unassembled WGS sequence"/>
</dbReference>